<keyword evidence="2" id="KW-1185">Reference proteome</keyword>
<accession>A0ABY2AFY6</accession>
<evidence type="ECO:0000313" key="2">
    <source>
        <dbReference type="Proteomes" id="UP000292554"/>
    </source>
</evidence>
<reference evidence="1 2" key="1">
    <citation type="submission" date="2019-02" db="EMBL/GenBank/DDBJ databases">
        <title>Corallincola luteus sp. nov., a marine bacterium isolated from surface sediment of Bohai Sea in China.</title>
        <authorList>
            <person name="Ren Q."/>
        </authorList>
    </citation>
    <scope>NUCLEOTIDE SEQUENCE [LARGE SCALE GENOMIC DNA]</scope>
    <source>
        <strain evidence="1 2">DASS28</strain>
    </source>
</reference>
<evidence type="ECO:0000313" key="1">
    <source>
        <dbReference type="EMBL" id="TCI01320.1"/>
    </source>
</evidence>
<name>A0ABY2AFY6_9GAMM</name>
<dbReference type="EMBL" id="SJXE01000014">
    <property type="protein sequence ID" value="TCI01320.1"/>
    <property type="molecule type" value="Genomic_DNA"/>
</dbReference>
<dbReference type="RefSeq" id="WP_131417414.1">
    <property type="nucleotide sequence ID" value="NZ_SJXE01000014.1"/>
</dbReference>
<proteinExistence type="predicted"/>
<organism evidence="1 2">
    <name type="scientific">Corallincola luteus</name>
    <dbReference type="NCBI Taxonomy" id="1775177"/>
    <lineage>
        <taxon>Bacteria</taxon>
        <taxon>Pseudomonadati</taxon>
        <taxon>Pseudomonadota</taxon>
        <taxon>Gammaproteobacteria</taxon>
        <taxon>Alteromonadales</taxon>
        <taxon>Psychromonadaceae</taxon>
        <taxon>Corallincola</taxon>
    </lineage>
</organism>
<dbReference type="Proteomes" id="UP000292554">
    <property type="component" value="Unassembled WGS sequence"/>
</dbReference>
<protein>
    <submittedName>
        <fullName evidence="1">Uncharacterized protein</fullName>
    </submittedName>
</protein>
<sequence length="60" mass="6589">MTDTSVSQSEKALIAKRSIELKMNKTSGNTNTLDQLKDELGIQHCKDSKNDLHGSTSPRS</sequence>
<gene>
    <name evidence="1" type="ORF">EZV61_18180</name>
</gene>
<comment type="caution">
    <text evidence="1">The sequence shown here is derived from an EMBL/GenBank/DDBJ whole genome shotgun (WGS) entry which is preliminary data.</text>
</comment>